<evidence type="ECO:0000313" key="1">
    <source>
        <dbReference type="EMBL" id="EBM9720218.1"/>
    </source>
</evidence>
<comment type="caution">
    <text evidence="1">The sequence shown here is derived from an EMBL/GenBank/DDBJ whole genome shotgun (WGS) entry which is preliminary data.</text>
</comment>
<dbReference type="EMBL" id="AAGEHV010000024">
    <property type="protein sequence ID" value="EBM9720218.1"/>
    <property type="molecule type" value="Genomic_DNA"/>
</dbReference>
<name>A0A5T7KLL8_SALRU</name>
<organism evidence="1">
    <name type="scientific">Salmonella rubislaw</name>
    <dbReference type="NCBI Taxonomy" id="598"/>
    <lineage>
        <taxon>Bacteria</taxon>
        <taxon>Pseudomonadati</taxon>
        <taxon>Pseudomonadota</taxon>
        <taxon>Gammaproteobacteria</taxon>
        <taxon>Enterobacterales</taxon>
        <taxon>Enterobacteriaceae</taxon>
        <taxon>Salmonella</taxon>
    </lineage>
</organism>
<sequence>MKQRLPAYLYQNKLSDEQRNLNNTAHYVFWLLTLIASYTPDKNTVYLNFHRATSIAQQEDIHITPARFYRAIDELIDTNVIIPTEFKYQYRLNPVFFSYLK</sequence>
<protein>
    <recommendedName>
        <fullName evidence="2">Plasmid replication protein RepL domain-containing protein</fullName>
    </recommendedName>
</protein>
<dbReference type="AlphaFoldDB" id="A0A5T7KLL8"/>
<accession>A0A5T7KLL8</accession>
<reference evidence="1" key="1">
    <citation type="submission" date="2019-06" db="EMBL/GenBank/DDBJ databases">
        <authorList>
            <consortium name="GenomeTrakr network: Whole genome sequencing for foodborne pathogen traceback"/>
        </authorList>
    </citation>
    <scope>NUCLEOTIDE SEQUENCE</scope>
    <source>
        <strain evidence="1">FMA0058</strain>
    </source>
</reference>
<proteinExistence type="predicted"/>
<gene>
    <name evidence="1" type="ORF">S773_20930</name>
</gene>
<evidence type="ECO:0008006" key="2">
    <source>
        <dbReference type="Google" id="ProtNLM"/>
    </source>
</evidence>